<sequence>MFWSHLLVLVLNCYLGASSARTVKRSSGPSPADPFSDVPEDQDPVSQHMLKLYERYTREHRLKDGNTVRGFRAAGQDAAEQRTVYGLNLTSLQDSEVLLSASFHFQLDRRPRPKPWACKRFKGPACRPAPSHHPSAPVNILLHAVAPGSGVGLGAPGSLLGNLTFHPHKREVWQMTDLTQVIKEARHTGHVLLSLELDFGPHHRRQPEEALSVGSLPYLLLYADDRALAEPNSVAASLQRYDPLAEEGGGPPRSPGWTGRARREAGRPSVQDNELPVGDYRPDGRRAKESQLDSTWYLALKAKSALRGAEEEKKKLERAEQASPEKKDKSTNERAEPAAPQGGEKHAHGGPAAEHSHGKRPASRGREGAPRGAGEDNRRHKEAREGKRAKGQSGEAAPRSPVLSFDERTMRQARRRQWAAAAHGGCSRKNLRVDFADIGWSEWVVAPEAFEAYYCSGTCGFPMPKATGPSNHATIQSIVRAVGISPGVPEPCCVPDQMSPLAVLYRDEARSPVLKVYPNMSVRSCSCR</sequence>
<dbReference type="SUPFAM" id="SSF57501">
    <property type="entry name" value="Cystine-knot cytokines"/>
    <property type="match status" value="1"/>
</dbReference>
<dbReference type="InterPro" id="IPR029034">
    <property type="entry name" value="Cystine-knot_cytokine"/>
</dbReference>
<dbReference type="OrthoDB" id="5987191at2759"/>
<evidence type="ECO:0000256" key="7">
    <source>
        <dbReference type="ARBA" id="ARBA00042879"/>
    </source>
</evidence>
<feature type="domain" description="TGF-beta family profile" evidence="11">
    <location>
        <begin position="408"/>
        <end position="528"/>
    </location>
</feature>
<dbReference type="AlphaFoldDB" id="A0A8C5C9F8"/>
<evidence type="ECO:0000256" key="10">
    <source>
        <dbReference type="SAM" id="SignalP"/>
    </source>
</evidence>
<dbReference type="Pfam" id="PF00019">
    <property type="entry name" value="TGF_beta"/>
    <property type="match status" value="1"/>
</dbReference>
<keyword evidence="13" id="KW-1185">Reference proteome</keyword>
<feature type="signal peptide" evidence="10">
    <location>
        <begin position="1"/>
        <end position="20"/>
    </location>
</feature>
<proteinExistence type="inferred from homology"/>
<evidence type="ECO:0000256" key="2">
    <source>
        <dbReference type="ARBA" id="ARBA00006656"/>
    </source>
</evidence>
<feature type="chain" id="PRO_5045234923" description="Growth/differentiation factor 10" evidence="10">
    <location>
        <begin position="21"/>
        <end position="528"/>
    </location>
</feature>
<evidence type="ECO:0000256" key="9">
    <source>
        <dbReference type="SAM" id="MobiDB-lite"/>
    </source>
</evidence>
<comment type="similarity">
    <text evidence="2 8">Belongs to the TGF-beta family.</text>
</comment>
<keyword evidence="3" id="KW-0964">Secreted</keyword>
<reference evidence="12" key="2">
    <citation type="submission" date="2025-09" db="UniProtKB">
        <authorList>
            <consortium name="Ensembl"/>
        </authorList>
    </citation>
    <scope>IDENTIFICATION</scope>
</reference>
<organism evidence="12 13">
    <name type="scientific">Gadus morhua</name>
    <name type="common">Atlantic cod</name>
    <dbReference type="NCBI Taxonomy" id="8049"/>
    <lineage>
        <taxon>Eukaryota</taxon>
        <taxon>Metazoa</taxon>
        <taxon>Chordata</taxon>
        <taxon>Craniata</taxon>
        <taxon>Vertebrata</taxon>
        <taxon>Euteleostomi</taxon>
        <taxon>Actinopterygii</taxon>
        <taxon>Neopterygii</taxon>
        <taxon>Teleostei</taxon>
        <taxon>Neoteleostei</taxon>
        <taxon>Acanthomorphata</taxon>
        <taxon>Zeiogadaria</taxon>
        <taxon>Gadariae</taxon>
        <taxon>Gadiformes</taxon>
        <taxon>Gadoidei</taxon>
        <taxon>Gadidae</taxon>
        <taxon>Gadus</taxon>
    </lineage>
</organism>
<protein>
    <recommendedName>
        <fullName evidence="6">Growth/differentiation factor 10</fullName>
    </recommendedName>
    <alternativeName>
        <fullName evidence="7">Bone morphogenetic protein 3B</fullName>
    </alternativeName>
</protein>
<feature type="compositionally biased region" description="Basic and acidic residues" evidence="9">
    <location>
        <begin position="364"/>
        <end position="388"/>
    </location>
</feature>
<evidence type="ECO:0000256" key="6">
    <source>
        <dbReference type="ARBA" id="ARBA00040122"/>
    </source>
</evidence>
<evidence type="ECO:0000259" key="11">
    <source>
        <dbReference type="PROSITE" id="PS51362"/>
    </source>
</evidence>
<feature type="compositionally biased region" description="Basic and acidic residues" evidence="9">
    <location>
        <begin position="280"/>
        <end position="291"/>
    </location>
</feature>
<dbReference type="Gene3D" id="2.10.90.10">
    <property type="entry name" value="Cystine-knot cytokines"/>
    <property type="match status" value="1"/>
</dbReference>
<dbReference type="GO" id="GO:0008083">
    <property type="term" value="F:growth factor activity"/>
    <property type="evidence" value="ECO:0007669"/>
    <property type="project" value="UniProtKB-KW"/>
</dbReference>
<dbReference type="GO" id="GO:0045669">
    <property type="term" value="P:positive regulation of osteoblast differentiation"/>
    <property type="evidence" value="ECO:0007669"/>
    <property type="project" value="TreeGrafter"/>
</dbReference>
<dbReference type="GO" id="GO:0005125">
    <property type="term" value="F:cytokine activity"/>
    <property type="evidence" value="ECO:0007669"/>
    <property type="project" value="UniProtKB-KW"/>
</dbReference>
<feature type="compositionally biased region" description="Basic and acidic residues" evidence="9">
    <location>
        <begin position="308"/>
        <end position="336"/>
    </location>
</feature>
<feature type="region of interest" description="Disordered" evidence="9">
    <location>
        <begin position="241"/>
        <end position="291"/>
    </location>
</feature>
<evidence type="ECO:0000313" key="13">
    <source>
        <dbReference type="Proteomes" id="UP000694546"/>
    </source>
</evidence>
<dbReference type="PANTHER" id="PTHR11848:SF145">
    <property type="entry name" value="GROWTH_DIFFERENTIATION FACTOR 10"/>
    <property type="match status" value="1"/>
</dbReference>
<dbReference type="InterPro" id="IPR015615">
    <property type="entry name" value="TGF-beta-rel"/>
</dbReference>
<feature type="region of interest" description="Disordered" evidence="9">
    <location>
        <begin position="22"/>
        <end position="42"/>
    </location>
</feature>
<keyword evidence="5" id="KW-1015">Disulfide bond</keyword>
<dbReference type="InterPro" id="IPR017948">
    <property type="entry name" value="TGFb_CS"/>
</dbReference>
<feature type="region of interest" description="Disordered" evidence="9">
    <location>
        <begin position="305"/>
        <end position="407"/>
    </location>
</feature>
<dbReference type="InterPro" id="IPR001839">
    <property type="entry name" value="TGF-b_C"/>
</dbReference>
<dbReference type="PANTHER" id="PTHR11848">
    <property type="entry name" value="TGF-BETA FAMILY"/>
    <property type="match status" value="1"/>
</dbReference>
<name>A0A8C5C9F8_GADMO</name>
<dbReference type="GeneTree" id="ENSGT00940000157214"/>
<dbReference type="GO" id="GO:0005615">
    <property type="term" value="C:extracellular space"/>
    <property type="evidence" value="ECO:0007669"/>
    <property type="project" value="UniProtKB-KW"/>
</dbReference>
<dbReference type="PRINTS" id="PR00669">
    <property type="entry name" value="INHIBINA"/>
</dbReference>
<reference evidence="12" key="1">
    <citation type="submission" date="2025-08" db="UniProtKB">
        <authorList>
            <consortium name="Ensembl"/>
        </authorList>
    </citation>
    <scope>IDENTIFICATION</scope>
</reference>
<evidence type="ECO:0000256" key="1">
    <source>
        <dbReference type="ARBA" id="ARBA00004613"/>
    </source>
</evidence>
<dbReference type="Ensembl" id="ENSGMOT00000050888.1">
    <property type="protein sequence ID" value="ENSGMOP00000058036.1"/>
    <property type="gene ID" value="ENSGMOG00000030802.1"/>
</dbReference>
<evidence type="ECO:0000256" key="3">
    <source>
        <dbReference type="ARBA" id="ARBA00022525"/>
    </source>
</evidence>
<dbReference type="OMA" id="QDSSDHR"/>
<evidence type="ECO:0000256" key="5">
    <source>
        <dbReference type="ARBA" id="ARBA00023157"/>
    </source>
</evidence>
<keyword evidence="4 8" id="KW-0339">Growth factor</keyword>
<dbReference type="Proteomes" id="UP000694546">
    <property type="component" value="Chromosome 15"/>
</dbReference>
<dbReference type="PROSITE" id="PS00250">
    <property type="entry name" value="TGF_BETA_1"/>
    <property type="match status" value="1"/>
</dbReference>
<evidence type="ECO:0000256" key="8">
    <source>
        <dbReference type="RuleBase" id="RU000354"/>
    </source>
</evidence>
<dbReference type="PROSITE" id="PS51362">
    <property type="entry name" value="TGF_BETA_2"/>
    <property type="match status" value="1"/>
</dbReference>
<evidence type="ECO:0000313" key="12">
    <source>
        <dbReference type="Ensembl" id="ENSGMOP00000058036.1"/>
    </source>
</evidence>
<comment type="subcellular location">
    <subcellularLocation>
        <location evidence="1">Secreted</location>
    </subcellularLocation>
</comment>
<gene>
    <name evidence="12" type="primary">gdf10a</name>
</gene>
<evidence type="ECO:0000256" key="4">
    <source>
        <dbReference type="ARBA" id="ARBA00023030"/>
    </source>
</evidence>
<dbReference type="SMART" id="SM00204">
    <property type="entry name" value="TGFB"/>
    <property type="match status" value="1"/>
</dbReference>
<dbReference type="CDD" id="cd13763">
    <property type="entry name" value="TGF_beta_BMP3_like"/>
    <property type="match status" value="1"/>
</dbReference>
<accession>A0A8C5C9F8</accession>
<keyword evidence="10" id="KW-0732">Signal</keyword>